<proteinExistence type="predicted"/>
<dbReference type="GO" id="GO:0000150">
    <property type="term" value="F:DNA strand exchange activity"/>
    <property type="evidence" value="ECO:0007669"/>
    <property type="project" value="InterPro"/>
</dbReference>
<dbReference type="Gene3D" id="3.40.50.1390">
    <property type="entry name" value="Resolvase, N-terminal catalytic domain"/>
    <property type="match status" value="1"/>
</dbReference>
<feature type="domain" description="Resolvase/invertase-type recombinase catalytic" evidence="2">
    <location>
        <begin position="3"/>
        <end position="138"/>
    </location>
</feature>
<evidence type="ECO:0000313" key="4">
    <source>
        <dbReference type="EMBL" id="MCA4703702.1"/>
    </source>
</evidence>
<name>A0A7J5PVH6_9BACE</name>
<gene>
    <name evidence="3" type="ORF">GA398_14395</name>
    <name evidence="4" type="ORF">LD004_08735</name>
</gene>
<dbReference type="EMBL" id="WDED01000020">
    <property type="protein sequence ID" value="KAB6146922.1"/>
    <property type="molecule type" value="Genomic_DNA"/>
</dbReference>
<dbReference type="Proteomes" id="UP001198461">
    <property type="component" value="Unassembled WGS sequence"/>
</dbReference>
<accession>A0A7J5PVH6</accession>
<dbReference type="RefSeq" id="WP_151934981.1">
    <property type="nucleotide sequence ID" value="NZ_JAIWXB010000015.1"/>
</dbReference>
<evidence type="ECO:0000259" key="2">
    <source>
        <dbReference type="SMART" id="SM00857"/>
    </source>
</evidence>
<evidence type="ECO:0000256" key="1">
    <source>
        <dbReference type="SAM" id="MobiDB-lite"/>
    </source>
</evidence>
<dbReference type="GO" id="GO:0003677">
    <property type="term" value="F:DNA binding"/>
    <property type="evidence" value="ECO:0007669"/>
    <property type="project" value="InterPro"/>
</dbReference>
<evidence type="ECO:0000313" key="3">
    <source>
        <dbReference type="EMBL" id="KAB6146922.1"/>
    </source>
</evidence>
<feature type="region of interest" description="Disordered" evidence="1">
    <location>
        <begin position="191"/>
        <end position="211"/>
    </location>
</feature>
<organism evidence="3 5">
    <name type="scientific">Bacteroides xylanisolvens</name>
    <dbReference type="NCBI Taxonomy" id="371601"/>
    <lineage>
        <taxon>Bacteria</taxon>
        <taxon>Pseudomonadati</taxon>
        <taxon>Bacteroidota</taxon>
        <taxon>Bacteroidia</taxon>
        <taxon>Bacteroidales</taxon>
        <taxon>Bacteroidaceae</taxon>
        <taxon>Bacteroides</taxon>
    </lineage>
</organism>
<comment type="caution">
    <text evidence="3">The sequence shown here is derived from an EMBL/GenBank/DDBJ whole genome shotgun (WGS) entry which is preliminary data.</text>
</comment>
<dbReference type="SMART" id="SM00857">
    <property type="entry name" value="Resolvase"/>
    <property type="match status" value="1"/>
</dbReference>
<dbReference type="InterPro" id="IPR036162">
    <property type="entry name" value="Resolvase-like_N_sf"/>
</dbReference>
<sequence>MAKVGYLMRSAHYEGAESDIEWMKGYGCCEIVEEKPEHEKLRPLWNKVLGNLHKGDELVVPKLSNVLQGTRQLAFFLEFCRMKVIRLISIHDKIDSGNELFPETQTSDILLTIALLPVEVNANRKSANNKRQLKNKIKVLTSAAHNKAERAKLVVNMYKSGHTIDDIWKTSGFKSRSSIFRILNTAGVDLNRGHTKGPIGPRKNREESKEE</sequence>
<dbReference type="SUPFAM" id="SSF53041">
    <property type="entry name" value="Resolvase-like"/>
    <property type="match status" value="1"/>
</dbReference>
<protein>
    <submittedName>
        <fullName evidence="3">Recombinase family protein</fullName>
    </submittedName>
</protein>
<reference evidence="3 5" key="1">
    <citation type="journal article" date="2019" name="Nat. Med.">
        <title>A library of human gut bacterial isolates paired with longitudinal multiomics data enables mechanistic microbiome research.</title>
        <authorList>
            <person name="Poyet M."/>
            <person name="Groussin M."/>
            <person name="Gibbons S.M."/>
            <person name="Avila-Pacheco J."/>
            <person name="Jiang X."/>
            <person name="Kearney S.M."/>
            <person name="Perrotta A.R."/>
            <person name="Berdy B."/>
            <person name="Zhao S."/>
            <person name="Lieberman T.D."/>
            <person name="Swanson P.K."/>
            <person name="Smith M."/>
            <person name="Roesemann S."/>
            <person name="Alexander J.E."/>
            <person name="Rich S.A."/>
            <person name="Livny J."/>
            <person name="Vlamakis H."/>
            <person name="Clish C."/>
            <person name="Bullock K."/>
            <person name="Deik A."/>
            <person name="Scott J."/>
            <person name="Pierce K.A."/>
            <person name="Xavier R.J."/>
            <person name="Alm E.J."/>
        </authorList>
    </citation>
    <scope>NUCLEOTIDE SEQUENCE [LARGE SCALE GENOMIC DNA]</scope>
    <source>
        <strain evidence="3 5">BIOML-A58</strain>
    </source>
</reference>
<dbReference type="EMBL" id="JAIWYE010000017">
    <property type="protein sequence ID" value="MCA4703702.1"/>
    <property type="molecule type" value="Genomic_DNA"/>
</dbReference>
<dbReference type="AlphaFoldDB" id="A0A7J5PVH6"/>
<dbReference type="Proteomes" id="UP000434604">
    <property type="component" value="Unassembled WGS sequence"/>
</dbReference>
<dbReference type="InterPro" id="IPR006119">
    <property type="entry name" value="Resolv_N"/>
</dbReference>
<reference evidence="4" key="2">
    <citation type="submission" date="2023-08" db="EMBL/GenBank/DDBJ databases">
        <title>Mucin Metabolism Genes Underlie the Key Renovations of Bacteroides xylanisolvens Genomes in Captive Great Apes.</title>
        <authorList>
            <person name="Nishida A.H."/>
        </authorList>
    </citation>
    <scope>NUCLEOTIDE SEQUENCE</scope>
    <source>
        <strain evidence="4">P13.H9</strain>
    </source>
</reference>
<evidence type="ECO:0000313" key="5">
    <source>
        <dbReference type="Proteomes" id="UP000434604"/>
    </source>
</evidence>